<keyword evidence="7" id="KW-1015">Disulfide bond</keyword>
<feature type="transmembrane region" description="Helical" evidence="8">
    <location>
        <begin position="199"/>
        <end position="222"/>
    </location>
</feature>
<evidence type="ECO:0000256" key="8">
    <source>
        <dbReference type="RuleBase" id="RU362056"/>
    </source>
</evidence>
<dbReference type="InterPro" id="IPR036259">
    <property type="entry name" value="MFS_trans_sf"/>
</dbReference>
<feature type="transmembrane region" description="Helical" evidence="8">
    <location>
        <begin position="56"/>
        <end position="75"/>
    </location>
</feature>
<evidence type="ECO:0000313" key="10">
    <source>
        <dbReference type="EMBL" id="CAH0562581.1"/>
    </source>
</evidence>
<dbReference type="Proteomes" id="UP001154078">
    <property type="component" value="Chromosome 8"/>
</dbReference>
<dbReference type="InterPro" id="IPR002350">
    <property type="entry name" value="Kazal_dom"/>
</dbReference>
<evidence type="ECO:0000256" key="2">
    <source>
        <dbReference type="ARBA" id="ARBA00009657"/>
    </source>
</evidence>
<dbReference type="GO" id="GO:0006811">
    <property type="term" value="P:monoatomic ion transport"/>
    <property type="evidence" value="ECO:0007669"/>
    <property type="project" value="UniProtKB-KW"/>
</dbReference>
<feature type="transmembrane region" description="Helical" evidence="8">
    <location>
        <begin position="95"/>
        <end position="114"/>
    </location>
</feature>
<dbReference type="CDD" id="cd17336">
    <property type="entry name" value="MFS_SLCO_OATP"/>
    <property type="match status" value="1"/>
</dbReference>
<organism evidence="10 11">
    <name type="scientific">Brassicogethes aeneus</name>
    <name type="common">Rape pollen beetle</name>
    <name type="synonym">Meligethes aeneus</name>
    <dbReference type="NCBI Taxonomy" id="1431903"/>
    <lineage>
        <taxon>Eukaryota</taxon>
        <taxon>Metazoa</taxon>
        <taxon>Ecdysozoa</taxon>
        <taxon>Arthropoda</taxon>
        <taxon>Hexapoda</taxon>
        <taxon>Insecta</taxon>
        <taxon>Pterygota</taxon>
        <taxon>Neoptera</taxon>
        <taxon>Endopterygota</taxon>
        <taxon>Coleoptera</taxon>
        <taxon>Polyphaga</taxon>
        <taxon>Cucujiformia</taxon>
        <taxon>Nitidulidae</taxon>
        <taxon>Meligethinae</taxon>
        <taxon>Brassicogethes</taxon>
    </lineage>
</organism>
<evidence type="ECO:0000259" key="9">
    <source>
        <dbReference type="PROSITE" id="PS51465"/>
    </source>
</evidence>
<keyword evidence="5 8" id="KW-1133">Transmembrane helix</keyword>
<dbReference type="GO" id="GO:0015347">
    <property type="term" value="F:sodium-independent organic anion transmembrane transporter activity"/>
    <property type="evidence" value="ECO:0007669"/>
    <property type="project" value="TreeGrafter"/>
</dbReference>
<dbReference type="GO" id="GO:0016323">
    <property type="term" value="C:basolateral plasma membrane"/>
    <property type="evidence" value="ECO:0007669"/>
    <property type="project" value="TreeGrafter"/>
</dbReference>
<comment type="subcellular location">
    <subcellularLocation>
        <location evidence="1 8">Cell membrane</location>
        <topology evidence="1 8">Multi-pass membrane protein</topology>
    </subcellularLocation>
</comment>
<evidence type="ECO:0000256" key="6">
    <source>
        <dbReference type="ARBA" id="ARBA00023136"/>
    </source>
</evidence>
<keyword evidence="3" id="KW-1003">Cell membrane</keyword>
<feature type="transmembrane region" description="Helical" evidence="8">
    <location>
        <begin position="663"/>
        <end position="683"/>
    </location>
</feature>
<keyword evidence="11" id="KW-1185">Reference proteome</keyword>
<dbReference type="InterPro" id="IPR036058">
    <property type="entry name" value="Kazal_dom_sf"/>
</dbReference>
<accession>A0A9P0BGY4</accession>
<feature type="transmembrane region" description="Helical" evidence="8">
    <location>
        <begin position="256"/>
        <end position="280"/>
    </location>
</feature>
<protein>
    <recommendedName>
        <fullName evidence="8">Solute carrier organic anion transporter family member</fullName>
    </recommendedName>
</protein>
<evidence type="ECO:0000256" key="5">
    <source>
        <dbReference type="ARBA" id="ARBA00022989"/>
    </source>
</evidence>
<dbReference type="PROSITE" id="PS51465">
    <property type="entry name" value="KAZAL_2"/>
    <property type="match status" value="1"/>
</dbReference>
<dbReference type="Pfam" id="PF07648">
    <property type="entry name" value="Kazal_2"/>
    <property type="match status" value="1"/>
</dbReference>
<dbReference type="GO" id="GO:0043252">
    <property type="term" value="P:sodium-independent organic anion transport"/>
    <property type="evidence" value="ECO:0007669"/>
    <property type="project" value="TreeGrafter"/>
</dbReference>
<comment type="similarity">
    <text evidence="2 8">Belongs to the organo anion transporter (TC 2.A.60) family.</text>
</comment>
<evidence type="ECO:0000256" key="7">
    <source>
        <dbReference type="ARBA" id="ARBA00023157"/>
    </source>
</evidence>
<evidence type="ECO:0000256" key="4">
    <source>
        <dbReference type="ARBA" id="ARBA00022692"/>
    </source>
</evidence>
<feature type="transmembrane region" description="Helical" evidence="8">
    <location>
        <begin position="300"/>
        <end position="320"/>
    </location>
</feature>
<dbReference type="SUPFAM" id="SSF100895">
    <property type="entry name" value="Kazal-type serine protease inhibitors"/>
    <property type="match status" value="1"/>
</dbReference>
<dbReference type="EMBL" id="OV121139">
    <property type="protein sequence ID" value="CAH0562581.1"/>
    <property type="molecule type" value="Genomic_DNA"/>
</dbReference>
<keyword evidence="4 8" id="KW-0812">Transmembrane</keyword>
<gene>
    <name evidence="10" type="ORF">MELIAE_LOCUS11655</name>
</gene>
<feature type="transmembrane region" description="Helical" evidence="8">
    <location>
        <begin position="126"/>
        <end position="145"/>
    </location>
</feature>
<feature type="transmembrane region" description="Helical" evidence="8">
    <location>
        <begin position="442"/>
        <end position="461"/>
    </location>
</feature>
<dbReference type="AlphaFoldDB" id="A0A9P0BGY4"/>
<keyword evidence="6 8" id="KW-0472">Membrane</keyword>
<feature type="transmembrane region" description="Helical" evidence="8">
    <location>
        <begin position="370"/>
        <end position="390"/>
    </location>
</feature>
<dbReference type="OrthoDB" id="5062115at2759"/>
<feature type="transmembrane region" description="Helical" evidence="8">
    <location>
        <begin position="568"/>
        <end position="586"/>
    </location>
</feature>
<feature type="transmembrane region" description="Helical" evidence="8">
    <location>
        <begin position="410"/>
        <end position="430"/>
    </location>
</feature>
<feature type="transmembrane region" description="Helical" evidence="8">
    <location>
        <begin position="607"/>
        <end position="632"/>
    </location>
</feature>
<dbReference type="InterPro" id="IPR004156">
    <property type="entry name" value="OATP"/>
</dbReference>
<keyword evidence="8" id="KW-0813">Transport</keyword>
<dbReference type="PANTHER" id="PTHR11388:SF76">
    <property type="entry name" value="SOLUTE CARRIER ORGANIC ANION TRANSPORTER FAMILY MEMBER"/>
    <property type="match status" value="1"/>
</dbReference>
<dbReference type="Gene3D" id="1.20.1250.20">
    <property type="entry name" value="MFS general substrate transporter like domains"/>
    <property type="match status" value="1"/>
</dbReference>
<sequence>MEENHTKIIKSENDVMLPGINKQKITRDQLVVTKETTCGIWFIKGPNIQKFANKKAYVFLYGFIGCIFSAAYAYFNGTITTLEKRFKIPSRTTGIITVGNDLSQLLLSVILSYYTGRGHRPRWMALGMYTVVLFCLLTALPHFLYGPGSDALSLTVEYKTSENASLDALQRQMKKSLCHAKNSTDSECTAESGTYSPQLILFAAQFISGIGGPLYYTLGVSYMDDNIKRSKTPALFSKSPFNFIERKQTCTIVLGFSYFIRMLGPAIGYGLASICLKLYISPTLTPTIDNKDPRWLGAWWLGWIILGGLLFIFSTLLAFFPKTLPRAAVRKELLKKQISKLSQKNEPEPEIRASFKDMVKTFRRLISNPILMLNNFAAVFYFLGYMPYWIFLPKYIETQYRQSASASSLITGSAGLVFSAVGILLSGLIISRYKPRARYLAAWNVLVGAISVMGIISYAYLGCAENDNREPLLPNGELNPVMECNSRCNCDYVKYNPVCSQDGRTSFISACHAGCKRVTKSNGTDIFSDCSCIQQQIITKMKKTFTKEHLYLENEGYAHSGSCQVDCLYQFYIFLVVVCLLKFSGATGRASNFLVTVRCVEEKDKPVAMGFGLMLMSLCAFVPSPILFGTILDKSCLVWGKTCSGNGNCWLYNGKTLRYTMNFTAAIFVLIGTIFDAGVWYFVKGLKIFDESVELELEDFTN</sequence>
<feature type="domain" description="Kazal-like" evidence="9">
    <location>
        <begin position="478"/>
        <end position="534"/>
    </location>
</feature>
<reference evidence="10" key="1">
    <citation type="submission" date="2021-12" db="EMBL/GenBank/DDBJ databases">
        <authorList>
            <person name="King R."/>
        </authorList>
    </citation>
    <scope>NUCLEOTIDE SEQUENCE</scope>
</reference>
<proteinExistence type="inferred from homology"/>
<dbReference type="NCBIfam" id="TIGR00805">
    <property type="entry name" value="oat"/>
    <property type="match status" value="1"/>
</dbReference>
<name>A0A9P0BGY4_BRAAE</name>
<evidence type="ECO:0000256" key="1">
    <source>
        <dbReference type="ARBA" id="ARBA00004651"/>
    </source>
</evidence>
<dbReference type="Pfam" id="PF03137">
    <property type="entry name" value="OATP"/>
    <property type="match status" value="1"/>
</dbReference>
<evidence type="ECO:0000256" key="3">
    <source>
        <dbReference type="ARBA" id="ARBA00022475"/>
    </source>
</evidence>
<evidence type="ECO:0000313" key="11">
    <source>
        <dbReference type="Proteomes" id="UP001154078"/>
    </source>
</evidence>
<dbReference type="PANTHER" id="PTHR11388">
    <property type="entry name" value="ORGANIC ANION TRANSPORTER"/>
    <property type="match status" value="1"/>
</dbReference>
<dbReference type="SUPFAM" id="SSF103473">
    <property type="entry name" value="MFS general substrate transporter"/>
    <property type="match status" value="1"/>
</dbReference>
<keyword evidence="8" id="KW-0406">Ion transport</keyword>